<evidence type="ECO:0000313" key="3">
    <source>
        <dbReference type="Proteomes" id="UP000000304"/>
    </source>
</evidence>
<feature type="region of interest" description="Disordered" evidence="1">
    <location>
        <begin position="51"/>
        <end position="81"/>
    </location>
</feature>
<feature type="compositionally biased region" description="Basic residues" evidence="1">
    <location>
        <begin position="51"/>
        <end position="61"/>
    </location>
</feature>
<organism evidence="2 3">
    <name type="scientific">Drosophila simulans</name>
    <name type="common">Fruit fly</name>
    <dbReference type="NCBI Taxonomy" id="7240"/>
    <lineage>
        <taxon>Eukaryota</taxon>
        <taxon>Metazoa</taxon>
        <taxon>Ecdysozoa</taxon>
        <taxon>Arthropoda</taxon>
        <taxon>Hexapoda</taxon>
        <taxon>Insecta</taxon>
        <taxon>Pterygota</taxon>
        <taxon>Neoptera</taxon>
        <taxon>Endopterygota</taxon>
        <taxon>Diptera</taxon>
        <taxon>Brachycera</taxon>
        <taxon>Muscomorpha</taxon>
        <taxon>Ephydroidea</taxon>
        <taxon>Drosophilidae</taxon>
        <taxon>Drosophila</taxon>
        <taxon>Sophophora</taxon>
    </lineage>
</organism>
<gene>
    <name evidence="2" type="primary">Dsim\GD17744</name>
    <name evidence="2" type="ORF">Dsim_GD17744</name>
</gene>
<dbReference type="AlphaFoldDB" id="B4R046"/>
<accession>B4R046</accession>
<dbReference type="Proteomes" id="UP000000304">
    <property type="component" value="Chromosome 3R"/>
</dbReference>
<dbReference type="HOGENOM" id="CLU_2576425_0_0_1"/>
<sequence length="81" mass="9284">MSVRTKVLGLVDVMMRVPPVMVMDEILKMEMGMHSWLYPDNDKPVAHWIRPRKRQRCHPARIRSPASRSSSDSARATPSPT</sequence>
<feature type="compositionally biased region" description="Low complexity" evidence="1">
    <location>
        <begin position="62"/>
        <end position="81"/>
    </location>
</feature>
<name>B4R046_DROSI</name>
<reference evidence="2 3" key="1">
    <citation type="journal article" date="2007" name="Nature">
        <title>Evolution of genes and genomes on the Drosophila phylogeny.</title>
        <authorList>
            <consortium name="Drosophila 12 Genomes Consortium"/>
            <person name="Clark A.G."/>
            <person name="Eisen M.B."/>
            <person name="Smith D.R."/>
            <person name="Bergman C.M."/>
            <person name="Oliver B."/>
            <person name="Markow T.A."/>
            <person name="Kaufman T.C."/>
            <person name="Kellis M."/>
            <person name="Gelbart W."/>
            <person name="Iyer V.N."/>
            <person name="Pollard D.A."/>
            <person name="Sackton T.B."/>
            <person name="Larracuente A.M."/>
            <person name="Singh N.D."/>
            <person name="Abad J.P."/>
            <person name="Abt D.N."/>
            <person name="Adryan B."/>
            <person name="Aguade M."/>
            <person name="Akashi H."/>
            <person name="Anderson W.W."/>
            <person name="Aquadro C.F."/>
            <person name="Ardell D.H."/>
            <person name="Arguello R."/>
            <person name="Artieri C.G."/>
            <person name="Barbash D.A."/>
            <person name="Barker D."/>
            <person name="Barsanti P."/>
            <person name="Batterham P."/>
            <person name="Batzoglou S."/>
            <person name="Begun D."/>
            <person name="Bhutkar A."/>
            <person name="Blanco E."/>
            <person name="Bosak S.A."/>
            <person name="Bradley R.K."/>
            <person name="Brand A.D."/>
            <person name="Brent M.R."/>
            <person name="Brooks A.N."/>
            <person name="Brown R.H."/>
            <person name="Butlin R.K."/>
            <person name="Caggese C."/>
            <person name="Calvi B.R."/>
            <person name="Bernardo de Carvalho A."/>
            <person name="Caspi A."/>
            <person name="Castrezana S."/>
            <person name="Celniker S.E."/>
            <person name="Chang J.L."/>
            <person name="Chapple C."/>
            <person name="Chatterji S."/>
            <person name="Chinwalla A."/>
            <person name="Civetta A."/>
            <person name="Clifton S.W."/>
            <person name="Comeron J.M."/>
            <person name="Costello J.C."/>
            <person name="Coyne J.A."/>
            <person name="Daub J."/>
            <person name="David R.G."/>
            <person name="Delcher A.L."/>
            <person name="Delehaunty K."/>
            <person name="Do C.B."/>
            <person name="Ebling H."/>
            <person name="Edwards K."/>
            <person name="Eickbush T."/>
            <person name="Evans J.D."/>
            <person name="Filipski A."/>
            <person name="Findeiss S."/>
            <person name="Freyhult E."/>
            <person name="Fulton L."/>
            <person name="Fulton R."/>
            <person name="Garcia A.C."/>
            <person name="Gardiner A."/>
            <person name="Garfield D.A."/>
            <person name="Garvin B.E."/>
            <person name="Gibson G."/>
            <person name="Gilbert D."/>
            <person name="Gnerre S."/>
            <person name="Godfrey J."/>
            <person name="Good R."/>
            <person name="Gotea V."/>
            <person name="Gravely B."/>
            <person name="Greenberg A.J."/>
            <person name="Griffiths-Jones S."/>
            <person name="Gross S."/>
            <person name="Guigo R."/>
            <person name="Gustafson E.A."/>
            <person name="Haerty W."/>
            <person name="Hahn M.W."/>
            <person name="Halligan D.L."/>
            <person name="Halpern A.L."/>
            <person name="Halter G.M."/>
            <person name="Han M.V."/>
            <person name="Heger A."/>
            <person name="Hillier L."/>
            <person name="Hinrichs A.S."/>
            <person name="Holmes I."/>
            <person name="Hoskins R.A."/>
            <person name="Hubisz M.J."/>
            <person name="Hultmark D."/>
            <person name="Huntley M.A."/>
            <person name="Jaffe D.B."/>
            <person name="Jagadeeshan S."/>
            <person name="Jeck W.R."/>
            <person name="Johnson J."/>
            <person name="Jones C.D."/>
            <person name="Jordan W.C."/>
            <person name="Karpen G.H."/>
            <person name="Kataoka E."/>
            <person name="Keightley P.D."/>
            <person name="Kheradpour P."/>
            <person name="Kirkness E.F."/>
            <person name="Koerich L.B."/>
            <person name="Kristiansen K."/>
            <person name="Kudrna D."/>
            <person name="Kulathinal R.J."/>
            <person name="Kumar S."/>
            <person name="Kwok R."/>
            <person name="Lander E."/>
            <person name="Langley C.H."/>
            <person name="Lapoint R."/>
            <person name="Lazzaro B.P."/>
            <person name="Lee S.J."/>
            <person name="Levesque L."/>
            <person name="Li R."/>
            <person name="Lin C.F."/>
            <person name="Lin M.F."/>
            <person name="Lindblad-Toh K."/>
            <person name="Llopart A."/>
            <person name="Long M."/>
            <person name="Low L."/>
            <person name="Lozovsky E."/>
            <person name="Lu J."/>
            <person name="Luo M."/>
            <person name="Machado C.A."/>
            <person name="Makalowski W."/>
            <person name="Marzo M."/>
            <person name="Matsuda M."/>
            <person name="Matzkin L."/>
            <person name="McAllister B."/>
            <person name="McBride C.S."/>
            <person name="McKernan B."/>
            <person name="McKernan K."/>
            <person name="Mendez-Lago M."/>
            <person name="Minx P."/>
            <person name="Mollenhauer M.U."/>
            <person name="Montooth K."/>
            <person name="Mount S.M."/>
            <person name="Mu X."/>
            <person name="Myers E."/>
            <person name="Negre B."/>
            <person name="Newfeld S."/>
            <person name="Nielsen R."/>
            <person name="Noor M.A."/>
            <person name="O'Grady P."/>
            <person name="Pachter L."/>
            <person name="Papaceit M."/>
            <person name="Parisi M.J."/>
            <person name="Parisi M."/>
            <person name="Parts L."/>
            <person name="Pedersen J.S."/>
            <person name="Pesole G."/>
            <person name="Phillippy A.M."/>
            <person name="Ponting C.P."/>
            <person name="Pop M."/>
            <person name="Porcelli D."/>
            <person name="Powell J.R."/>
            <person name="Prohaska S."/>
            <person name="Pruitt K."/>
            <person name="Puig M."/>
            <person name="Quesneville H."/>
            <person name="Ram K.R."/>
            <person name="Rand D."/>
            <person name="Rasmussen M.D."/>
            <person name="Reed L.K."/>
            <person name="Reenan R."/>
            <person name="Reily A."/>
            <person name="Remington K.A."/>
            <person name="Rieger T.T."/>
            <person name="Ritchie M.G."/>
            <person name="Robin C."/>
            <person name="Rogers Y.H."/>
            <person name="Rohde C."/>
            <person name="Rozas J."/>
            <person name="Rubenfield M.J."/>
            <person name="Ruiz A."/>
            <person name="Russo S."/>
            <person name="Salzberg S.L."/>
            <person name="Sanchez-Gracia A."/>
            <person name="Saranga D.J."/>
            <person name="Sato H."/>
            <person name="Schaeffer S.W."/>
            <person name="Schatz M.C."/>
            <person name="Schlenke T."/>
            <person name="Schwartz R."/>
            <person name="Segarra C."/>
            <person name="Singh R.S."/>
            <person name="Sirot L."/>
            <person name="Sirota M."/>
            <person name="Sisneros N.B."/>
            <person name="Smith C.D."/>
            <person name="Smith T.F."/>
            <person name="Spieth J."/>
            <person name="Stage D.E."/>
            <person name="Stark A."/>
            <person name="Stephan W."/>
            <person name="Strausberg R.L."/>
            <person name="Strempel S."/>
            <person name="Sturgill D."/>
            <person name="Sutton G."/>
            <person name="Sutton G.G."/>
            <person name="Tao W."/>
            <person name="Teichmann S."/>
            <person name="Tobari Y.N."/>
            <person name="Tomimura Y."/>
            <person name="Tsolas J.M."/>
            <person name="Valente V.L."/>
            <person name="Venter E."/>
            <person name="Venter J.C."/>
            <person name="Vicario S."/>
            <person name="Vieira F.G."/>
            <person name="Vilella A.J."/>
            <person name="Villasante A."/>
            <person name="Walenz B."/>
            <person name="Wang J."/>
            <person name="Wasserman M."/>
            <person name="Watts T."/>
            <person name="Wilson D."/>
            <person name="Wilson R.K."/>
            <person name="Wing R.A."/>
            <person name="Wolfner M.F."/>
            <person name="Wong A."/>
            <person name="Wong G.K."/>
            <person name="Wu C.I."/>
            <person name="Wu G."/>
            <person name="Yamamoto D."/>
            <person name="Yang H.P."/>
            <person name="Yang S.P."/>
            <person name="Yorke J.A."/>
            <person name="Yoshida K."/>
            <person name="Zdobnov E."/>
            <person name="Zhang P."/>
            <person name="Zhang Y."/>
            <person name="Zimin A.V."/>
            <person name="Baldwin J."/>
            <person name="Abdouelleil A."/>
            <person name="Abdulkadir J."/>
            <person name="Abebe A."/>
            <person name="Abera B."/>
            <person name="Abreu J."/>
            <person name="Acer S.C."/>
            <person name="Aftuck L."/>
            <person name="Alexander A."/>
            <person name="An P."/>
            <person name="Anderson E."/>
            <person name="Anderson S."/>
            <person name="Arachi H."/>
            <person name="Azer M."/>
            <person name="Bachantsang P."/>
            <person name="Barry A."/>
            <person name="Bayul T."/>
            <person name="Berlin A."/>
            <person name="Bessette D."/>
            <person name="Bloom T."/>
            <person name="Blye J."/>
            <person name="Boguslavskiy L."/>
            <person name="Bonnet C."/>
            <person name="Boukhgalter B."/>
            <person name="Bourzgui I."/>
            <person name="Brown A."/>
            <person name="Cahill P."/>
            <person name="Channer S."/>
            <person name="Cheshatsang Y."/>
            <person name="Chuda L."/>
            <person name="Citroen M."/>
            <person name="Collymore A."/>
            <person name="Cooke P."/>
            <person name="Costello M."/>
            <person name="D'Aco K."/>
            <person name="Daza R."/>
            <person name="De Haan G."/>
            <person name="DeGray S."/>
            <person name="DeMaso C."/>
            <person name="Dhargay N."/>
            <person name="Dooley K."/>
            <person name="Dooley E."/>
            <person name="Doricent M."/>
            <person name="Dorje P."/>
            <person name="Dorjee K."/>
            <person name="Dupes A."/>
            <person name="Elong R."/>
            <person name="Falk J."/>
            <person name="Farina A."/>
            <person name="Faro S."/>
            <person name="Ferguson D."/>
            <person name="Fisher S."/>
            <person name="Foley C.D."/>
            <person name="Franke A."/>
            <person name="Friedrich D."/>
            <person name="Gadbois L."/>
            <person name="Gearin G."/>
            <person name="Gearin C.R."/>
            <person name="Giannoukos G."/>
            <person name="Goode T."/>
            <person name="Graham J."/>
            <person name="Grandbois E."/>
            <person name="Grewal S."/>
            <person name="Gyaltsen K."/>
            <person name="Hafez N."/>
            <person name="Hagos B."/>
            <person name="Hall J."/>
            <person name="Henson C."/>
            <person name="Hollinger A."/>
            <person name="Honan T."/>
            <person name="Huard M.D."/>
            <person name="Hughes L."/>
            <person name="Hurhula B."/>
            <person name="Husby M.E."/>
            <person name="Kamat A."/>
            <person name="Kanga B."/>
            <person name="Kashin S."/>
            <person name="Khazanovich D."/>
            <person name="Kisner P."/>
            <person name="Lance K."/>
            <person name="Lara M."/>
            <person name="Lee W."/>
            <person name="Lennon N."/>
            <person name="Letendre F."/>
            <person name="LeVine R."/>
            <person name="Lipovsky A."/>
            <person name="Liu X."/>
            <person name="Liu J."/>
            <person name="Liu S."/>
            <person name="Lokyitsang T."/>
            <person name="Lokyitsang Y."/>
            <person name="Lubonja R."/>
            <person name="Lui A."/>
            <person name="MacDonald P."/>
            <person name="Magnisalis V."/>
            <person name="Maru K."/>
            <person name="Matthews C."/>
            <person name="McCusker W."/>
            <person name="McDonough S."/>
            <person name="Mehta T."/>
            <person name="Meldrim J."/>
            <person name="Meneus L."/>
            <person name="Mihai O."/>
            <person name="Mihalev A."/>
            <person name="Mihova T."/>
            <person name="Mittelman R."/>
            <person name="Mlenga V."/>
            <person name="Montmayeur A."/>
            <person name="Mulrain L."/>
            <person name="Navidi A."/>
            <person name="Naylor J."/>
            <person name="Negash T."/>
            <person name="Nguyen T."/>
            <person name="Nguyen N."/>
            <person name="Nicol R."/>
            <person name="Norbu C."/>
            <person name="Norbu N."/>
            <person name="Novod N."/>
            <person name="O'Neill B."/>
            <person name="Osman S."/>
            <person name="Markiewicz E."/>
            <person name="Oyono O.L."/>
            <person name="Patti C."/>
            <person name="Phunkhang P."/>
            <person name="Pierre F."/>
            <person name="Priest M."/>
            <person name="Raghuraman S."/>
            <person name="Rege F."/>
            <person name="Reyes R."/>
            <person name="Rise C."/>
            <person name="Rogov P."/>
            <person name="Ross K."/>
            <person name="Ryan E."/>
            <person name="Settipalli S."/>
            <person name="Shea T."/>
            <person name="Sherpa N."/>
            <person name="Shi L."/>
            <person name="Shih D."/>
            <person name="Sparrow T."/>
            <person name="Spaulding J."/>
            <person name="Stalker J."/>
            <person name="Stange-Thomann N."/>
            <person name="Stavropoulos S."/>
            <person name="Stone C."/>
            <person name="Strader C."/>
            <person name="Tesfaye S."/>
            <person name="Thomson T."/>
            <person name="Thoulutsang Y."/>
            <person name="Thoulutsang D."/>
            <person name="Topham K."/>
            <person name="Topping I."/>
            <person name="Tsamla T."/>
            <person name="Vassiliev H."/>
            <person name="Vo A."/>
            <person name="Wangchuk T."/>
            <person name="Wangdi T."/>
            <person name="Weiand M."/>
            <person name="Wilkinson J."/>
            <person name="Wilson A."/>
            <person name="Yadav S."/>
            <person name="Young G."/>
            <person name="Yu Q."/>
            <person name="Zembek L."/>
            <person name="Zhong D."/>
            <person name="Zimmer A."/>
            <person name="Zwirko Z."/>
            <person name="Jaffe D.B."/>
            <person name="Alvarez P."/>
            <person name="Brockman W."/>
            <person name="Butler J."/>
            <person name="Chin C."/>
            <person name="Gnerre S."/>
            <person name="Grabherr M."/>
            <person name="Kleber M."/>
            <person name="Mauceli E."/>
            <person name="MacCallum I."/>
        </authorList>
    </citation>
    <scope>NUCLEOTIDE SEQUENCE [LARGE SCALE GENOMIC DNA]</scope>
    <source>
        <strain evidence="3">white501</strain>
    </source>
</reference>
<proteinExistence type="predicted"/>
<dbReference type="STRING" id="7240.B4R046"/>
<protein>
    <submittedName>
        <fullName evidence="2">GD17744</fullName>
    </submittedName>
</protein>
<dbReference type="EMBL" id="CM000364">
    <property type="protein sequence ID" value="EDX14852.1"/>
    <property type="molecule type" value="Genomic_DNA"/>
</dbReference>
<keyword evidence="3" id="KW-1185">Reference proteome</keyword>
<evidence type="ECO:0000313" key="2">
    <source>
        <dbReference type="EMBL" id="EDX14852.1"/>
    </source>
</evidence>
<evidence type="ECO:0000256" key="1">
    <source>
        <dbReference type="SAM" id="MobiDB-lite"/>
    </source>
</evidence>